<feature type="domain" description="BRCT" evidence="20">
    <location>
        <begin position="977"/>
        <end position="1060"/>
    </location>
</feature>
<keyword evidence="10" id="KW-0460">Magnesium</keyword>
<dbReference type="InterPro" id="IPR044125">
    <property type="entry name" value="Adenylation_DNA_ligase_IV"/>
</dbReference>
<dbReference type="PROSITE" id="PS50172">
    <property type="entry name" value="BRCT"/>
    <property type="match status" value="2"/>
</dbReference>
<dbReference type="SUPFAM" id="SSF50249">
    <property type="entry name" value="Nucleic acid-binding proteins"/>
    <property type="match status" value="1"/>
</dbReference>
<dbReference type="Gene3D" id="3.40.50.10190">
    <property type="entry name" value="BRCT domain"/>
    <property type="match status" value="2"/>
</dbReference>
<dbReference type="InterPro" id="IPR012309">
    <property type="entry name" value="DNA_ligase_ATP-dep_C"/>
</dbReference>
<dbReference type="SUPFAM" id="SSF56091">
    <property type="entry name" value="DNA ligase/mRNA capping enzyme, catalytic domain"/>
    <property type="match status" value="1"/>
</dbReference>
<comment type="catalytic activity">
    <reaction evidence="14 16">
        <text>ATP + (deoxyribonucleotide)n-3'-hydroxyl + 5'-phospho-(deoxyribonucleotide)m = (deoxyribonucleotide)n+m + AMP + diphosphate.</text>
        <dbReference type="EC" id="6.5.1.1"/>
    </reaction>
</comment>
<evidence type="ECO:0000256" key="10">
    <source>
        <dbReference type="ARBA" id="ARBA00022842"/>
    </source>
</evidence>
<dbReference type="Pfam" id="PF04679">
    <property type="entry name" value="DNA_ligase_A_C"/>
    <property type="match status" value="1"/>
</dbReference>
<dbReference type="GO" id="GO:0006310">
    <property type="term" value="P:DNA recombination"/>
    <property type="evidence" value="ECO:0007669"/>
    <property type="project" value="UniProtKB-KW"/>
</dbReference>
<dbReference type="Gene3D" id="1.10.3260.10">
    <property type="entry name" value="DNA ligase, ATP-dependent, N-terminal domain"/>
    <property type="match status" value="1"/>
</dbReference>
<dbReference type="InterPro" id="IPR036599">
    <property type="entry name" value="DNA_ligase_N_sf"/>
</dbReference>
<comment type="function">
    <text evidence="15">DNA ligase involved in DNA non-homologous end joining (NHEJ); required for double-strand break (DSB) repair.</text>
</comment>
<dbReference type="PANTHER" id="PTHR45997">
    <property type="entry name" value="DNA LIGASE 4"/>
    <property type="match status" value="1"/>
</dbReference>
<dbReference type="CDD" id="cd07968">
    <property type="entry name" value="OBF_DNA_ligase_IV"/>
    <property type="match status" value="1"/>
</dbReference>
<evidence type="ECO:0000256" key="2">
    <source>
        <dbReference type="ARBA" id="ARBA00004123"/>
    </source>
</evidence>
<dbReference type="GO" id="GO:0006297">
    <property type="term" value="P:nucleotide-excision repair, DNA gap filling"/>
    <property type="evidence" value="ECO:0007669"/>
    <property type="project" value="TreeGrafter"/>
</dbReference>
<dbReference type="FunFam" id="3.30.470.30:FF:000013">
    <property type="entry name" value="DNA ligase"/>
    <property type="match status" value="1"/>
</dbReference>
<protein>
    <recommendedName>
        <fullName evidence="16">DNA ligase</fullName>
        <ecNumber evidence="16">6.5.1.1</ecNumber>
    </recommendedName>
</protein>
<evidence type="ECO:0000256" key="13">
    <source>
        <dbReference type="ARBA" id="ARBA00023242"/>
    </source>
</evidence>
<dbReference type="GO" id="GO:0003677">
    <property type="term" value="F:DNA binding"/>
    <property type="evidence" value="ECO:0007669"/>
    <property type="project" value="InterPro"/>
</dbReference>
<dbReference type="PROSITE" id="PS50160">
    <property type="entry name" value="DNA_LIGASE_A3"/>
    <property type="match status" value="1"/>
</dbReference>
<comment type="caution">
    <text evidence="21">The sequence shown here is derived from an EMBL/GenBank/DDBJ whole genome shotgun (WGS) entry which is preliminary data.</text>
</comment>
<dbReference type="EC" id="6.5.1.1" evidence="16"/>
<dbReference type="NCBIfam" id="TIGR00574">
    <property type="entry name" value="dnl1"/>
    <property type="match status" value="1"/>
</dbReference>
<dbReference type="GO" id="GO:0032807">
    <property type="term" value="C:DNA ligase IV complex"/>
    <property type="evidence" value="ECO:0007669"/>
    <property type="project" value="TreeGrafter"/>
</dbReference>
<evidence type="ECO:0000313" key="21">
    <source>
        <dbReference type="EMBL" id="KKY27822.1"/>
    </source>
</evidence>
<dbReference type="FunFam" id="2.40.50.140:FF:000234">
    <property type="entry name" value="DNA ligase"/>
    <property type="match status" value="1"/>
</dbReference>
<dbReference type="SUPFAM" id="SSF117018">
    <property type="entry name" value="ATP-dependent DNA ligase DNA-binding domain"/>
    <property type="match status" value="1"/>
</dbReference>
<keyword evidence="6" id="KW-0677">Repeat</keyword>
<evidence type="ECO:0000256" key="7">
    <source>
        <dbReference type="ARBA" id="ARBA00022741"/>
    </source>
</evidence>
<dbReference type="InterPro" id="IPR012308">
    <property type="entry name" value="DNA_ligase_ATP-dep_N"/>
</dbReference>
<comment type="subcellular location">
    <subcellularLocation>
        <location evidence="2">Nucleus</location>
    </subcellularLocation>
</comment>
<evidence type="ECO:0000256" key="9">
    <source>
        <dbReference type="ARBA" id="ARBA00022840"/>
    </source>
</evidence>
<dbReference type="Gene3D" id="2.40.50.140">
    <property type="entry name" value="Nucleic acid-binding proteins"/>
    <property type="match status" value="1"/>
</dbReference>
<dbReference type="GO" id="GO:0046872">
    <property type="term" value="F:metal ion binding"/>
    <property type="evidence" value="ECO:0007669"/>
    <property type="project" value="UniProtKB-KW"/>
</dbReference>
<keyword evidence="11 16" id="KW-0233">DNA recombination</keyword>
<dbReference type="FunFam" id="1.10.3260.10:FF:000008">
    <property type="entry name" value="DNA ligase 4"/>
    <property type="match status" value="1"/>
</dbReference>
<reference evidence="21 22" key="2">
    <citation type="submission" date="2015-05" db="EMBL/GenBank/DDBJ databases">
        <title>Distinctive expansion of gene families associated with plant cell wall degradation and secondary metabolism in the genomes of grapevine trunk pathogens.</title>
        <authorList>
            <person name="Lawrence D.P."/>
            <person name="Travadon R."/>
            <person name="Rolshausen P.E."/>
            <person name="Baumgartner K."/>
        </authorList>
    </citation>
    <scope>NUCLEOTIDE SEQUENCE [LARGE SCALE GENOMIC DNA]</scope>
    <source>
        <strain evidence="21">DS831</strain>
    </source>
</reference>
<dbReference type="GO" id="GO:0005524">
    <property type="term" value="F:ATP binding"/>
    <property type="evidence" value="ECO:0007669"/>
    <property type="project" value="UniProtKB-KW"/>
</dbReference>
<keyword evidence="4 16" id="KW-0436">Ligase</keyword>
<dbReference type="Pfam" id="PF01068">
    <property type="entry name" value="DNA_ligase_A_M"/>
    <property type="match status" value="1"/>
</dbReference>
<evidence type="ECO:0000256" key="4">
    <source>
        <dbReference type="ARBA" id="ARBA00022598"/>
    </source>
</evidence>
<gene>
    <name evidence="21" type="ORF">UCDDS831_g00686</name>
</gene>
<evidence type="ECO:0000256" key="16">
    <source>
        <dbReference type="RuleBase" id="RU000617"/>
    </source>
</evidence>
<keyword evidence="5" id="KW-0479">Metal-binding</keyword>
<dbReference type="PROSITE" id="PS00697">
    <property type="entry name" value="DNA_LIGASE_A1"/>
    <property type="match status" value="1"/>
</dbReference>
<keyword evidence="8 16" id="KW-0227">DNA damage</keyword>
<dbReference type="AlphaFoldDB" id="A0A0G2EYZ8"/>
<evidence type="ECO:0000256" key="12">
    <source>
        <dbReference type="ARBA" id="ARBA00023204"/>
    </source>
</evidence>
<evidence type="ECO:0000256" key="3">
    <source>
        <dbReference type="ARBA" id="ARBA00007572"/>
    </source>
</evidence>
<evidence type="ECO:0000256" key="6">
    <source>
        <dbReference type="ARBA" id="ARBA00022737"/>
    </source>
</evidence>
<keyword evidence="13" id="KW-0539">Nucleus</keyword>
<dbReference type="InterPro" id="IPR012340">
    <property type="entry name" value="NA-bd_OB-fold"/>
</dbReference>
<keyword evidence="12 16" id="KW-0234">DNA repair</keyword>
<evidence type="ECO:0000256" key="11">
    <source>
        <dbReference type="ARBA" id="ARBA00023172"/>
    </source>
</evidence>
<dbReference type="GO" id="GO:0071897">
    <property type="term" value="P:DNA biosynthetic process"/>
    <property type="evidence" value="ECO:0007669"/>
    <property type="project" value="InterPro"/>
</dbReference>
<keyword evidence="9 16" id="KW-0067">ATP-binding</keyword>
<proteinExistence type="inferred from homology"/>
<evidence type="ECO:0000256" key="18">
    <source>
        <dbReference type="SAM" id="MobiDB-lite"/>
    </source>
</evidence>
<reference evidence="21 22" key="1">
    <citation type="submission" date="2015-03" db="EMBL/GenBank/DDBJ databases">
        <authorList>
            <person name="Morales-Cruz A."/>
            <person name="Amrine K.C."/>
            <person name="Cantu D."/>
        </authorList>
    </citation>
    <scope>NUCLEOTIDE SEQUENCE [LARGE SCALE GENOMIC DNA]</scope>
    <source>
        <strain evidence="21">DS831</strain>
    </source>
</reference>
<evidence type="ECO:0000256" key="17">
    <source>
        <dbReference type="RuleBase" id="RU004196"/>
    </source>
</evidence>
<evidence type="ECO:0000256" key="15">
    <source>
        <dbReference type="ARBA" id="ARBA00043870"/>
    </source>
</evidence>
<accession>A0A0G2EYZ8</accession>
<dbReference type="InterPro" id="IPR000977">
    <property type="entry name" value="DNA_ligase_ATP-dep"/>
</dbReference>
<dbReference type="Pfam" id="PF16589">
    <property type="entry name" value="BRCT_2"/>
    <property type="match status" value="1"/>
</dbReference>
<dbReference type="InterPro" id="IPR001357">
    <property type="entry name" value="BRCT_dom"/>
</dbReference>
<evidence type="ECO:0000313" key="22">
    <source>
        <dbReference type="Proteomes" id="UP000034182"/>
    </source>
</evidence>
<feature type="domain" description="ATP-dependent DNA ligase family profile" evidence="19">
    <location>
        <begin position="432"/>
        <end position="555"/>
    </location>
</feature>
<dbReference type="Gene3D" id="3.30.470.30">
    <property type="entry name" value="DNA ligase/mRNA capping enzyme"/>
    <property type="match status" value="1"/>
</dbReference>
<dbReference type="SUPFAM" id="SSF52113">
    <property type="entry name" value="BRCT domain"/>
    <property type="match status" value="2"/>
</dbReference>
<dbReference type="InterPro" id="IPR036420">
    <property type="entry name" value="BRCT_dom_sf"/>
</dbReference>
<evidence type="ECO:0000256" key="5">
    <source>
        <dbReference type="ARBA" id="ARBA00022723"/>
    </source>
</evidence>
<dbReference type="InterPro" id="IPR029710">
    <property type="entry name" value="LIG4"/>
</dbReference>
<name>A0A0G2EYZ8_9PEZI</name>
<feature type="region of interest" description="Disordered" evidence="18">
    <location>
        <begin position="59"/>
        <end position="83"/>
    </location>
</feature>
<dbReference type="SMART" id="SM00292">
    <property type="entry name" value="BRCT"/>
    <property type="match status" value="1"/>
</dbReference>
<dbReference type="EMBL" id="LAQI01000018">
    <property type="protein sequence ID" value="KKY27822.1"/>
    <property type="molecule type" value="Genomic_DNA"/>
</dbReference>
<comment type="cofactor">
    <cofactor evidence="1">
        <name>Mg(2+)</name>
        <dbReference type="ChEBI" id="CHEBI:18420"/>
    </cofactor>
</comment>
<dbReference type="InterPro" id="IPR016059">
    <property type="entry name" value="DNA_ligase_ATP-dep_CS"/>
</dbReference>
<dbReference type="Pfam" id="PF04675">
    <property type="entry name" value="DNA_ligase_A_N"/>
    <property type="match status" value="1"/>
</dbReference>
<evidence type="ECO:0000256" key="8">
    <source>
        <dbReference type="ARBA" id="ARBA00022763"/>
    </source>
</evidence>
<dbReference type="Proteomes" id="UP000034182">
    <property type="component" value="Unassembled WGS sequence"/>
</dbReference>
<evidence type="ECO:0000259" key="19">
    <source>
        <dbReference type="PROSITE" id="PS50160"/>
    </source>
</evidence>
<evidence type="ECO:0000256" key="14">
    <source>
        <dbReference type="ARBA" id="ARBA00034003"/>
    </source>
</evidence>
<evidence type="ECO:0000256" key="1">
    <source>
        <dbReference type="ARBA" id="ARBA00001946"/>
    </source>
</evidence>
<comment type="similarity">
    <text evidence="3 17">Belongs to the ATP-dependent DNA ligase family.</text>
</comment>
<dbReference type="CDD" id="cd07903">
    <property type="entry name" value="Adenylation_DNA_ligase_IV"/>
    <property type="match status" value="1"/>
</dbReference>
<feature type="compositionally biased region" description="Basic residues" evidence="18">
    <location>
        <begin position="71"/>
        <end position="81"/>
    </location>
</feature>
<evidence type="ECO:0000259" key="20">
    <source>
        <dbReference type="PROSITE" id="PS50172"/>
    </source>
</evidence>
<dbReference type="GO" id="GO:0003910">
    <property type="term" value="F:DNA ligase (ATP) activity"/>
    <property type="evidence" value="ECO:0007669"/>
    <property type="project" value="UniProtKB-EC"/>
</dbReference>
<organism evidence="21 22">
    <name type="scientific">Diplodia seriata</name>
    <dbReference type="NCBI Taxonomy" id="420778"/>
    <lineage>
        <taxon>Eukaryota</taxon>
        <taxon>Fungi</taxon>
        <taxon>Dikarya</taxon>
        <taxon>Ascomycota</taxon>
        <taxon>Pezizomycotina</taxon>
        <taxon>Dothideomycetes</taxon>
        <taxon>Dothideomycetes incertae sedis</taxon>
        <taxon>Botryosphaeriales</taxon>
        <taxon>Botryosphaeriaceae</taxon>
        <taxon>Diplodia</taxon>
    </lineage>
</organism>
<dbReference type="PANTHER" id="PTHR45997:SF1">
    <property type="entry name" value="DNA LIGASE 4"/>
    <property type="match status" value="1"/>
</dbReference>
<dbReference type="GO" id="GO:0006303">
    <property type="term" value="P:double-strand break repair via nonhomologous end joining"/>
    <property type="evidence" value="ECO:0007669"/>
    <property type="project" value="TreeGrafter"/>
</dbReference>
<sequence length="1061" mass="118660">MAARFAVQSQEALDEEQRMYSHGTMTEEELDEKYPNRPHNHSTTLPFHSLYLDLFNPLNENKKKPTGPVASRRKQGPHGKAHMTPNEIRRNIVDRFISKWRQQVGNDIYPAFRLIIPEKDRDRAMYGLKEKAIGKLLVRVLRIDKDSEDGFNLLNWKLPGQNARAAMAGDFAGRCFDVIQKRPMLTKPGNMTIGEVNERLDTLSAASKEEDQLPIFEDFYQRMNAEEIMWLIRVILRQMKVGATERTIFDIWHPDAESLFNVSSSLRRVCWELYDPSIRLDGEGAVIGLMQCFQPQLAAFQMYSFEKMVQRLKPTEDDDEFWIEEKLDGERMQLHMVEDENVPGGKRFRFWSRKAKDYTYLYGNGFEDDNSALTRHLKDAFHDGVRNIILDGEMITWDMEQDAIVPFGTLKTAALSEQKNPFSTGRRPLYKIFDCLYLNDEPLTQYTLRDRRKALAASIHSIHRRFEIHNYDSGHTPSDIETLLRKVVAEASEGLVIKNPRSSYRLNQRNDDWIKVKPEYMTEFGEELDCVIVGGYWGSGHRGGKLSSFLCGLRVDQAQVDKGANAMKCYSFFKVGGGMTANDYAAIRHATGDKWEKWDPARPPTEFIELAGGEQRQHEKPDVWIKPCDSVVVSVKAASVGQTDQFRIGLTLRFPRFKKLRSDKTWKEALSIQDFITLKDNAEAQHHQKELKVDDGRRVKRQRTSKKKLKTIAGVVDDADAATGTADAKTAAASAPQVFAGLTFYVMTDSVSPKKSKAELEALVKAHGGALVHSVSASATAPDVLVCVADRRLVPVASLVKKNDRSIVRPAWLLDCVAQASSDRDATSARGGAAAAAGGVEALLLPYEGHRHLFHATDDDAVAAADNVDEWGDSFARDLASVEELRGVMDGMPDPLAMDFDMDAFLEQADDEHGLRLAGGDVAAARGWLFRGCRVWFDDGGGGADDGLGGGGGGASTDADVDDNDDDDARMRLYLAKQTVRFAGGEVAEGGGGDLDADTRVTHVVVAPGTSKDRLRELRRRLADGRMVEGGGGIPRVVGVEWVEESWRERTVVDEEMFVAR</sequence>
<feature type="domain" description="BRCT" evidence="20">
    <location>
        <begin position="734"/>
        <end position="817"/>
    </location>
</feature>
<dbReference type="InterPro" id="IPR012310">
    <property type="entry name" value="DNA_ligase_ATP-dep_cent"/>
</dbReference>
<keyword evidence="7 16" id="KW-0547">Nucleotide-binding</keyword>